<dbReference type="SUPFAM" id="SSF55979">
    <property type="entry name" value="DNA clamp"/>
    <property type="match status" value="1"/>
</dbReference>
<dbReference type="GO" id="GO:0071479">
    <property type="term" value="P:cellular response to ionizing radiation"/>
    <property type="evidence" value="ECO:0007669"/>
    <property type="project" value="TreeGrafter"/>
</dbReference>
<sequence>MAVLNFTLSEEGVAVFHDALACIVKFSEDVSLEARKDKLTLTALNLSKSAYVCIVFASNRFFSTYNFEGNAQYRDRFFCQLYIRSLLSIFRTRTGGDTTRDRDKETTIERCDVAVDDGPGKSRLIAKIVCRNGITATHALPFEPKPPTHAKFDRNEAVHHWTMSSRTLRQLMDYFGPGIELLDINTDENVVNFTCFTEKAVNLNNDAVLKKPLHTSIAVDMEEFDDIEVQDKLHIIVSVKDFRGILHHAQMTSGQLSARYSNPGRPMKLSYSGDGILCEFILMTVGEKDAVGQKAKKARASAAKAARPGLEAASNRASSVATENARPQDHPRNPPQPQQKTPVRPRQSQFEIRPPPLPPPSTLRSELLFVPQGDDDQQWEPMNPDDDEDQGDMARLEWDASIQQNPSTLRINSHSATPVEPQNALPDRLPSGLEPTQRLSEVRH</sequence>
<dbReference type="GO" id="GO:0030896">
    <property type="term" value="C:checkpoint clamp complex"/>
    <property type="evidence" value="ECO:0007669"/>
    <property type="project" value="UniProtKB-UniRule"/>
</dbReference>
<dbReference type="Gene3D" id="3.70.10.10">
    <property type="match status" value="1"/>
</dbReference>
<dbReference type="PANTHER" id="PTHR15237:SF0">
    <property type="entry name" value="CELL CYCLE CHECKPOINT CONTROL PROTEIN"/>
    <property type="match status" value="1"/>
</dbReference>
<evidence type="ECO:0000313" key="5">
    <source>
        <dbReference type="Proteomes" id="UP001244011"/>
    </source>
</evidence>
<feature type="compositionally biased region" description="Acidic residues" evidence="3">
    <location>
        <begin position="373"/>
        <end position="391"/>
    </location>
</feature>
<dbReference type="PANTHER" id="PTHR15237">
    <property type="entry name" value="DNA REPAIR PROTEIN RAD9"/>
    <property type="match status" value="1"/>
</dbReference>
<name>A0AAJ0C1R9_9PEZI</name>
<organism evidence="4 5">
    <name type="scientific">Phialemonium atrogriseum</name>
    <dbReference type="NCBI Taxonomy" id="1093897"/>
    <lineage>
        <taxon>Eukaryota</taxon>
        <taxon>Fungi</taxon>
        <taxon>Dikarya</taxon>
        <taxon>Ascomycota</taxon>
        <taxon>Pezizomycotina</taxon>
        <taxon>Sordariomycetes</taxon>
        <taxon>Sordariomycetidae</taxon>
        <taxon>Cephalothecales</taxon>
        <taxon>Cephalothecaceae</taxon>
        <taxon>Phialemonium</taxon>
    </lineage>
</organism>
<evidence type="ECO:0000313" key="4">
    <source>
        <dbReference type="EMBL" id="KAK1768549.1"/>
    </source>
</evidence>
<dbReference type="InterPro" id="IPR046938">
    <property type="entry name" value="DNA_clamp_sf"/>
</dbReference>
<dbReference type="GeneID" id="85307687"/>
<proteinExistence type="inferred from homology"/>
<feature type="region of interest" description="Disordered" evidence="3">
    <location>
        <begin position="404"/>
        <end position="444"/>
    </location>
</feature>
<dbReference type="RefSeq" id="XP_060284762.1">
    <property type="nucleotide sequence ID" value="XM_060424500.1"/>
</dbReference>
<evidence type="ECO:0000256" key="1">
    <source>
        <dbReference type="ARBA" id="ARBA00008494"/>
    </source>
</evidence>
<dbReference type="GO" id="GO:0031573">
    <property type="term" value="P:mitotic intra-S DNA damage checkpoint signaling"/>
    <property type="evidence" value="ECO:0007669"/>
    <property type="project" value="TreeGrafter"/>
</dbReference>
<accession>A0AAJ0C1R9</accession>
<dbReference type="GO" id="GO:0006281">
    <property type="term" value="P:DNA repair"/>
    <property type="evidence" value="ECO:0007669"/>
    <property type="project" value="UniProtKB-UniRule"/>
</dbReference>
<evidence type="ECO:0000256" key="3">
    <source>
        <dbReference type="SAM" id="MobiDB-lite"/>
    </source>
</evidence>
<protein>
    <recommendedName>
        <fullName evidence="2">DNA repair protein rad9</fullName>
    </recommendedName>
</protein>
<feature type="compositionally biased region" description="Polar residues" evidence="3">
    <location>
        <begin position="404"/>
        <end position="416"/>
    </location>
</feature>
<dbReference type="PIRSF" id="PIRSF009303">
    <property type="entry name" value="Cell_cycle_RAD9"/>
    <property type="match status" value="1"/>
</dbReference>
<keyword evidence="5" id="KW-1185">Reference proteome</keyword>
<dbReference type="Pfam" id="PF04139">
    <property type="entry name" value="Rad9"/>
    <property type="match status" value="1"/>
</dbReference>
<dbReference type="AlphaFoldDB" id="A0AAJ0C1R9"/>
<keyword evidence="2" id="KW-0227">DNA damage</keyword>
<comment type="caution">
    <text evidence="4">The sequence shown here is derived from an EMBL/GenBank/DDBJ whole genome shotgun (WGS) entry which is preliminary data.</text>
</comment>
<dbReference type="InterPro" id="IPR007268">
    <property type="entry name" value="Rad9/Ddc1"/>
</dbReference>
<feature type="compositionally biased region" description="Polar residues" evidence="3">
    <location>
        <begin position="338"/>
        <end position="350"/>
    </location>
</feature>
<reference evidence="4" key="1">
    <citation type="submission" date="2023-06" db="EMBL/GenBank/DDBJ databases">
        <title>Genome-scale phylogeny and comparative genomics of the fungal order Sordariales.</title>
        <authorList>
            <consortium name="Lawrence Berkeley National Laboratory"/>
            <person name="Hensen N."/>
            <person name="Bonometti L."/>
            <person name="Westerberg I."/>
            <person name="Brannstrom I.O."/>
            <person name="Guillou S."/>
            <person name="Cros-Aarteil S."/>
            <person name="Calhoun S."/>
            <person name="Haridas S."/>
            <person name="Kuo A."/>
            <person name="Mondo S."/>
            <person name="Pangilinan J."/>
            <person name="Riley R."/>
            <person name="Labutti K."/>
            <person name="Andreopoulos B."/>
            <person name="Lipzen A."/>
            <person name="Chen C."/>
            <person name="Yanf M."/>
            <person name="Daum C."/>
            <person name="Ng V."/>
            <person name="Clum A."/>
            <person name="Steindorff A."/>
            <person name="Ohm R."/>
            <person name="Martin F."/>
            <person name="Silar P."/>
            <person name="Natvig D."/>
            <person name="Lalanne C."/>
            <person name="Gautier V."/>
            <person name="Ament-Velasquez S.L."/>
            <person name="Kruys A."/>
            <person name="Hutchinson M.I."/>
            <person name="Powell A.J."/>
            <person name="Barry K."/>
            <person name="Miller A.N."/>
            <person name="Grigoriev I.V."/>
            <person name="Debuchy R."/>
            <person name="Gladieux P."/>
            <person name="Thoren M.H."/>
            <person name="Johannesson H."/>
        </authorList>
    </citation>
    <scope>NUCLEOTIDE SEQUENCE</scope>
    <source>
        <strain evidence="4">8032-3</strain>
    </source>
</reference>
<gene>
    <name evidence="4" type="ORF">QBC33DRAFT_448990</name>
</gene>
<evidence type="ECO:0000256" key="2">
    <source>
        <dbReference type="PIRNR" id="PIRNR009303"/>
    </source>
</evidence>
<dbReference type="Proteomes" id="UP001244011">
    <property type="component" value="Unassembled WGS sequence"/>
</dbReference>
<feature type="region of interest" description="Disordered" evidence="3">
    <location>
        <begin position="302"/>
        <end position="392"/>
    </location>
</feature>
<dbReference type="GO" id="GO:0000076">
    <property type="term" value="P:DNA replication checkpoint signaling"/>
    <property type="evidence" value="ECO:0007669"/>
    <property type="project" value="TreeGrafter"/>
</dbReference>
<dbReference type="EMBL" id="MU839005">
    <property type="protein sequence ID" value="KAK1768549.1"/>
    <property type="molecule type" value="Genomic_DNA"/>
</dbReference>
<comment type="function">
    <text evidence="2">Acts in DNA repair and mutagenesis. Involved in promoting resistance to ionizing radiation and UV light, as well as regulating cell cycle progression after irradiation.</text>
</comment>
<comment type="similarity">
    <text evidence="1 2">Belongs to the rad9 family.</text>
</comment>
<dbReference type="InterPro" id="IPR026584">
    <property type="entry name" value="Rad9"/>
</dbReference>